<dbReference type="GO" id="GO:0003677">
    <property type="term" value="F:DNA binding"/>
    <property type="evidence" value="ECO:0007669"/>
    <property type="project" value="UniProtKB-KW"/>
</dbReference>
<dbReference type="PRINTS" id="PR00037">
    <property type="entry name" value="HTHLACR"/>
</dbReference>
<name>A0ABN2L8Z1_9MICO</name>
<dbReference type="PANTHER" id="PTHR30363:SF44">
    <property type="entry name" value="AGA OPERON TRANSCRIPTIONAL REPRESSOR-RELATED"/>
    <property type="match status" value="1"/>
</dbReference>
<keyword evidence="1" id="KW-0805">Transcription regulation</keyword>
<dbReference type="InterPro" id="IPR037171">
    <property type="entry name" value="NagB/RpiA_transferase-like"/>
</dbReference>
<organism evidence="5 6">
    <name type="scientific">Leucobacter iarius</name>
    <dbReference type="NCBI Taxonomy" id="333963"/>
    <lineage>
        <taxon>Bacteria</taxon>
        <taxon>Bacillati</taxon>
        <taxon>Actinomycetota</taxon>
        <taxon>Actinomycetes</taxon>
        <taxon>Micrococcales</taxon>
        <taxon>Microbacteriaceae</taxon>
        <taxon>Leucobacter</taxon>
    </lineage>
</organism>
<dbReference type="InterPro" id="IPR036390">
    <property type="entry name" value="WH_DNA-bd_sf"/>
</dbReference>
<dbReference type="SMART" id="SM00420">
    <property type="entry name" value="HTH_DEOR"/>
    <property type="match status" value="1"/>
</dbReference>
<evidence type="ECO:0000256" key="3">
    <source>
        <dbReference type="ARBA" id="ARBA00023163"/>
    </source>
</evidence>
<keyword evidence="3" id="KW-0804">Transcription</keyword>
<dbReference type="SUPFAM" id="SSF46785">
    <property type="entry name" value="Winged helix' DNA-binding domain"/>
    <property type="match status" value="1"/>
</dbReference>
<dbReference type="RefSeq" id="WP_344028821.1">
    <property type="nucleotide sequence ID" value="NZ_BAAAOB010000001.1"/>
</dbReference>
<keyword evidence="2 5" id="KW-0238">DNA-binding</keyword>
<evidence type="ECO:0000313" key="5">
    <source>
        <dbReference type="EMBL" id="GAA1778945.1"/>
    </source>
</evidence>
<dbReference type="Gene3D" id="1.10.10.10">
    <property type="entry name" value="Winged helix-like DNA-binding domain superfamily/Winged helix DNA-binding domain"/>
    <property type="match status" value="1"/>
</dbReference>
<dbReference type="InterPro" id="IPR001034">
    <property type="entry name" value="DeoR_HTH"/>
</dbReference>
<evidence type="ECO:0000256" key="1">
    <source>
        <dbReference type="ARBA" id="ARBA00023015"/>
    </source>
</evidence>
<dbReference type="InterPro" id="IPR050313">
    <property type="entry name" value="Carb_Metab_HTH_regulators"/>
</dbReference>
<dbReference type="EMBL" id="BAAAOB010000001">
    <property type="protein sequence ID" value="GAA1778945.1"/>
    <property type="molecule type" value="Genomic_DNA"/>
</dbReference>
<dbReference type="SUPFAM" id="SSF100950">
    <property type="entry name" value="NagB/RpiA/CoA transferase-like"/>
    <property type="match status" value="1"/>
</dbReference>
<evidence type="ECO:0000256" key="2">
    <source>
        <dbReference type="ARBA" id="ARBA00023125"/>
    </source>
</evidence>
<comment type="caution">
    <text evidence="5">The sequence shown here is derived from an EMBL/GenBank/DDBJ whole genome shotgun (WGS) entry which is preliminary data.</text>
</comment>
<evidence type="ECO:0000259" key="4">
    <source>
        <dbReference type="PROSITE" id="PS51000"/>
    </source>
</evidence>
<keyword evidence="6" id="KW-1185">Reference proteome</keyword>
<accession>A0ABN2L8Z1</accession>
<dbReference type="Pfam" id="PF08220">
    <property type="entry name" value="HTH_DeoR"/>
    <property type="match status" value="1"/>
</dbReference>
<sequence>MEAQERRDLIERRILSDGEATFKTLAVEFAVSEMTVRRDLELLEQTGSVRRIMGGAIAARGTAVEPGFEIRTLVGAKEKVNIALAAVEHLIPGETVVLDSGSTALAVARTIVGRGLGLTVVTPSILVAMELHDEPNTTVLVTGGTVRPGELSLIGAESVEAFERYNCDTYIMGVSGVDGKRGLSDYSNDEGAVKRAAMRAAGRVIVVADASKLGKVHLTNVAQPGEIDLLITDGPMDHPALVGLRAAGVSVECVPAL</sequence>
<dbReference type="InterPro" id="IPR014036">
    <property type="entry name" value="DeoR-like_C"/>
</dbReference>
<dbReference type="Gene3D" id="3.40.50.1360">
    <property type="match status" value="1"/>
</dbReference>
<dbReference type="PANTHER" id="PTHR30363">
    <property type="entry name" value="HTH-TYPE TRANSCRIPTIONAL REGULATOR SRLR-RELATED"/>
    <property type="match status" value="1"/>
</dbReference>
<gene>
    <name evidence="5" type="ORF">GCM10009768_04800</name>
</gene>
<proteinExistence type="predicted"/>
<protein>
    <submittedName>
        <fullName evidence="5">DeoR/GlpR family DNA-binding transcription regulator</fullName>
    </submittedName>
</protein>
<dbReference type="InterPro" id="IPR036388">
    <property type="entry name" value="WH-like_DNA-bd_sf"/>
</dbReference>
<dbReference type="SMART" id="SM01134">
    <property type="entry name" value="DeoRC"/>
    <property type="match status" value="1"/>
</dbReference>
<reference evidence="5 6" key="1">
    <citation type="journal article" date="2019" name="Int. J. Syst. Evol. Microbiol.">
        <title>The Global Catalogue of Microorganisms (GCM) 10K type strain sequencing project: providing services to taxonomists for standard genome sequencing and annotation.</title>
        <authorList>
            <consortium name="The Broad Institute Genomics Platform"/>
            <consortium name="The Broad Institute Genome Sequencing Center for Infectious Disease"/>
            <person name="Wu L."/>
            <person name="Ma J."/>
        </authorList>
    </citation>
    <scope>NUCLEOTIDE SEQUENCE [LARGE SCALE GENOMIC DNA]</scope>
    <source>
        <strain evidence="5 6">JCM 14736</strain>
    </source>
</reference>
<dbReference type="PROSITE" id="PS51000">
    <property type="entry name" value="HTH_DEOR_2"/>
    <property type="match status" value="1"/>
</dbReference>
<dbReference type="Pfam" id="PF00455">
    <property type="entry name" value="DeoRC"/>
    <property type="match status" value="1"/>
</dbReference>
<dbReference type="PROSITE" id="PS00894">
    <property type="entry name" value="HTH_DEOR_1"/>
    <property type="match status" value="1"/>
</dbReference>
<dbReference type="Proteomes" id="UP001500851">
    <property type="component" value="Unassembled WGS sequence"/>
</dbReference>
<feature type="domain" description="HTH deoR-type" evidence="4">
    <location>
        <begin position="3"/>
        <end position="58"/>
    </location>
</feature>
<dbReference type="InterPro" id="IPR018356">
    <property type="entry name" value="Tscrpt_reg_HTH_DeoR_CS"/>
</dbReference>
<evidence type="ECO:0000313" key="6">
    <source>
        <dbReference type="Proteomes" id="UP001500851"/>
    </source>
</evidence>